<evidence type="ECO:0000313" key="2">
    <source>
        <dbReference type="EMBL" id="RGW51104.1"/>
    </source>
</evidence>
<dbReference type="SUPFAM" id="SSF46689">
    <property type="entry name" value="Homeodomain-like"/>
    <property type="match status" value="1"/>
</dbReference>
<dbReference type="InterPro" id="IPR039532">
    <property type="entry name" value="TetR_C_Firmicutes"/>
</dbReference>
<proteinExistence type="predicted"/>
<sequence>MRENRRAIMSKRMIKTTLTEMLMQEPLESVSVTRLCKTADINRSTFYAHYIDIFDVMEDMEDDYAEKISLFRLGNATGIVLEQVRDLVSYVDKHQESYLVLLKNGYLKEKCIKEWTKMFVDADGEELNCEKQNLIVRCMVSEVLEVLRRWITGEITIPYQEIIVLLFEIIEGMDNIRKKYTNSTKI</sequence>
<dbReference type="Pfam" id="PF14278">
    <property type="entry name" value="TetR_C_8"/>
    <property type="match status" value="1"/>
</dbReference>
<dbReference type="InterPro" id="IPR009057">
    <property type="entry name" value="Homeodomain-like_sf"/>
</dbReference>
<reference evidence="2 3" key="1">
    <citation type="submission" date="2018-08" db="EMBL/GenBank/DDBJ databases">
        <title>A genome reference for cultivated species of the human gut microbiota.</title>
        <authorList>
            <person name="Zou Y."/>
            <person name="Xue W."/>
            <person name="Luo G."/>
        </authorList>
    </citation>
    <scope>NUCLEOTIDE SEQUENCE [LARGE SCALE GENOMIC DNA]</scope>
    <source>
        <strain evidence="2 3">AF12-11</strain>
    </source>
</reference>
<accession>A0A395XNN2</accession>
<feature type="domain" description="Transcriptional regulator TetR C-terminal Firmicutes type" evidence="1">
    <location>
        <begin position="82"/>
        <end position="172"/>
    </location>
</feature>
<dbReference type="AlphaFoldDB" id="A0A395XNN2"/>
<comment type="caution">
    <text evidence="2">The sequence shown here is derived from an EMBL/GenBank/DDBJ whole genome shotgun (WGS) entry which is preliminary data.</text>
</comment>
<protein>
    <submittedName>
        <fullName evidence="2">TetR/AcrR family transcriptional regulator</fullName>
    </submittedName>
</protein>
<organism evidence="2 3">
    <name type="scientific">Dorea formicigenerans</name>
    <dbReference type="NCBI Taxonomy" id="39486"/>
    <lineage>
        <taxon>Bacteria</taxon>
        <taxon>Bacillati</taxon>
        <taxon>Bacillota</taxon>
        <taxon>Clostridia</taxon>
        <taxon>Lachnospirales</taxon>
        <taxon>Lachnospiraceae</taxon>
        <taxon>Dorea</taxon>
    </lineage>
</organism>
<dbReference type="Proteomes" id="UP000266376">
    <property type="component" value="Unassembled WGS sequence"/>
</dbReference>
<dbReference type="EMBL" id="QSAJ01000034">
    <property type="protein sequence ID" value="RGW51104.1"/>
    <property type="molecule type" value="Genomic_DNA"/>
</dbReference>
<evidence type="ECO:0000313" key="3">
    <source>
        <dbReference type="Proteomes" id="UP000266376"/>
    </source>
</evidence>
<evidence type="ECO:0000259" key="1">
    <source>
        <dbReference type="Pfam" id="PF14278"/>
    </source>
</evidence>
<dbReference type="Gene3D" id="1.10.357.10">
    <property type="entry name" value="Tetracycline Repressor, domain 2"/>
    <property type="match status" value="1"/>
</dbReference>
<name>A0A395XNN2_9FIRM</name>
<gene>
    <name evidence="2" type="ORF">DWV67_12390</name>
</gene>